<dbReference type="Proteomes" id="UP000177515">
    <property type="component" value="Chromosome 2"/>
</dbReference>
<feature type="chain" id="PRO_5047047013" evidence="3">
    <location>
        <begin position="26"/>
        <end position="474"/>
    </location>
</feature>
<evidence type="ECO:0000313" key="4">
    <source>
        <dbReference type="EMBL" id="AOZ08327.1"/>
    </source>
</evidence>
<name>A0ABM6F9H8_9BURK</name>
<dbReference type="GO" id="GO:0016301">
    <property type="term" value="F:kinase activity"/>
    <property type="evidence" value="ECO:0007669"/>
    <property type="project" value="UniProtKB-KW"/>
</dbReference>
<keyword evidence="1" id="KW-0175">Coiled coil</keyword>
<gene>
    <name evidence="4" type="ORF">BKK80_20310</name>
</gene>
<evidence type="ECO:0000313" key="5">
    <source>
        <dbReference type="Proteomes" id="UP000177515"/>
    </source>
</evidence>
<feature type="signal peptide" evidence="3">
    <location>
        <begin position="1"/>
        <end position="25"/>
    </location>
</feature>
<keyword evidence="3" id="KW-0732">Signal</keyword>
<dbReference type="EMBL" id="CP017755">
    <property type="protein sequence ID" value="AOZ08327.1"/>
    <property type="molecule type" value="Genomic_DNA"/>
</dbReference>
<proteinExistence type="predicted"/>
<feature type="region of interest" description="Disordered" evidence="2">
    <location>
        <begin position="121"/>
        <end position="157"/>
    </location>
</feature>
<feature type="region of interest" description="Disordered" evidence="2">
    <location>
        <begin position="86"/>
        <end position="108"/>
    </location>
</feature>
<accession>A0ABM6F9H8</accession>
<reference evidence="4 5" key="1">
    <citation type="submission" date="2016-10" db="EMBL/GenBank/DDBJ databases">
        <title>Complete genome sequences of three Cupriavidus strains isolated from various Malaysian environments.</title>
        <authorList>
            <person name="Abdullah A.A.-A."/>
            <person name="Shafie N.A.H."/>
            <person name="Lau N.S."/>
        </authorList>
    </citation>
    <scope>NUCLEOTIDE SEQUENCE [LARGE SCALE GENOMIC DNA]</scope>
    <source>
        <strain evidence="4 5">USMAA1020</strain>
    </source>
</reference>
<keyword evidence="4" id="KW-0418">Kinase</keyword>
<sequence length="474" mass="50324">MKTWSLRGIGLAGCSTLLLGSLAHAQTQPAVEDVDTSATKLEALKREVAEQAAALDAMKQSMAQQEATIRELRGVLGLDVLARKRGGQRAGSGTPVTPSDAATAATAGAAATSATQSVPNLPANVVQGAQPGSAQGDGMPLAGDPEPVGVAPQRDARPPEVAPIFDQPGVLTPAKKLVIEPSFQYGYSSSDRVALIGYTIIPAILIGLIDVRQVKTSTYVSALAFRYGLTNRLEIEAKVPYVHATTDTISREIFTGSANDNAFGASGSGLGDVEATIRYQLNQGTERLPYFIGWLRYKSRTGRDPFEVTTDCVTRCVANTTGTGLPLSMPTGTGFQAIQPGITWLFPSDPAVFFGTFSYLHNFTRSNVSRTVLGGQQEFLGDIRAGDIFEFSFGVGLSLNEKASFSIGYDQSIIWPTKQNGATVPGSVRVTLGTLLVGYSYRFSKRYTLNVSVGAGLTRDTPDLQVTVRLPITF</sequence>
<evidence type="ECO:0000256" key="2">
    <source>
        <dbReference type="SAM" id="MobiDB-lite"/>
    </source>
</evidence>
<protein>
    <submittedName>
        <fullName evidence="4">Acetate kinase</fullName>
    </submittedName>
</protein>
<evidence type="ECO:0000256" key="3">
    <source>
        <dbReference type="SAM" id="SignalP"/>
    </source>
</evidence>
<evidence type="ECO:0000256" key="1">
    <source>
        <dbReference type="SAM" id="Coils"/>
    </source>
</evidence>
<dbReference type="RefSeq" id="WP_071017573.1">
    <property type="nucleotide sequence ID" value="NZ_CP017755.1"/>
</dbReference>
<keyword evidence="5" id="KW-1185">Reference proteome</keyword>
<organism evidence="4 5">
    <name type="scientific">Cupriavidus malaysiensis</name>
    <dbReference type="NCBI Taxonomy" id="367825"/>
    <lineage>
        <taxon>Bacteria</taxon>
        <taxon>Pseudomonadati</taxon>
        <taxon>Pseudomonadota</taxon>
        <taxon>Betaproteobacteria</taxon>
        <taxon>Burkholderiales</taxon>
        <taxon>Burkholderiaceae</taxon>
        <taxon>Cupriavidus</taxon>
    </lineage>
</organism>
<feature type="coiled-coil region" evidence="1">
    <location>
        <begin position="41"/>
        <end position="75"/>
    </location>
</feature>
<keyword evidence="4" id="KW-0808">Transferase</keyword>